<dbReference type="Pfam" id="PF02798">
    <property type="entry name" value="GST_N"/>
    <property type="match status" value="1"/>
</dbReference>
<keyword evidence="2" id="KW-0808">Transferase</keyword>
<comment type="caution">
    <text evidence="6">The sequence shown here is derived from an EMBL/GenBank/DDBJ whole genome shotgun (WGS) entry which is preliminary data.</text>
</comment>
<organism evidence="6 7">
    <name type="scientific">Roseibium limicola</name>
    <dbReference type="NCBI Taxonomy" id="2816037"/>
    <lineage>
        <taxon>Bacteria</taxon>
        <taxon>Pseudomonadati</taxon>
        <taxon>Pseudomonadota</taxon>
        <taxon>Alphaproteobacteria</taxon>
        <taxon>Hyphomicrobiales</taxon>
        <taxon>Stappiaceae</taxon>
        <taxon>Roseibium</taxon>
    </lineage>
</organism>
<comment type="catalytic activity">
    <reaction evidence="3">
        <text>RX + glutathione = an S-substituted glutathione + a halide anion + H(+)</text>
        <dbReference type="Rhea" id="RHEA:16437"/>
        <dbReference type="ChEBI" id="CHEBI:15378"/>
        <dbReference type="ChEBI" id="CHEBI:16042"/>
        <dbReference type="ChEBI" id="CHEBI:17792"/>
        <dbReference type="ChEBI" id="CHEBI:57925"/>
        <dbReference type="ChEBI" id="CHEBI:90779"/>
        <dbReference type="EC" id="2.5.1.18"/>
    </reaction>
</comment>
<dbReference type="InterPro" id="IPR004045">
    <property type="entry name" value="Glutathione_S-Trfase_N"/>
</dbReference>
<dbReference type="PROSITE" id="PS50404">
    <property type="entry name" value="GST_NTER"/>
    <property type="match status" value="1"/>
</dbReference>
<accession>A0A939J458</accession>
<evidence type="ECO:0000259" key="5">
    <source>
        <dbReference type="PROSITE" id="PS50404"/>
    </source>
</evidence>
<dbReference type="SUPFAM" id="SSF47616">
    <property type="entry name" value="GST C-terminal domain-like"/>
    <property type="match status" value="1"/>
</dbReference>
<reference evidence="6" key="1">
    <citation type="submission" date="2021-03" db="EMBL/GenBank/DDBJ databases">
        <title>Roseibium sp. CAU 1637 isolated from Incheon.</title>
        <authorList>
            <person name="Kim W."/>
        </authorList>
    </citation>
    <scope>NUCLEOTIDE SEQUENCE</scope>
    <source>
        <strain evidence="6">CAU 1637</strain>
    </source>
</reference>
<feature type="domain" description="GST N-terminal" evidence="5">
    <location>
        <begin position="1"/>
        <end position="79"/>
    </location>
</feature>
<dbReference type="FunFam" id="3.40.30.10:FF:000156">
    <property type="entry name" value="Glutathione S-transferase 1"/>
    <property type="match status" value="1"/>
</dbReference>
<dbReference type="GO" id="GO:0004364">
    <property type="term" value="F:glutathione transferase activity"/>
    <property type="evidence" value="ECO:0007669"/>
    <property type="project" value="UniProtKB-EC"/>
</dbReference>
<dbReference type="InterPro" id="IPR004046">
    <property type="entry name" value="GST_C"/>
</dbReference>
<gene>
    <name evidence="6" type="ORF">J0X15_04145</name>
</gene>
<name>A0A939J458_9HYPH</name>
<evidence type="ECO:0000256" key="2">
    <source>
        <dbReference type="ARBA" id="ARBA00022679"/>
    </source>
</evidence>
<dbReference type="Gene3D" id="3.40.30.10">
    <property type="entry name" value="Glutaredoxin"/>
    <property type="match status" value="1"/>
</dbReference>
<dbReference type="PANTHER" id="PTHR44051">
    <property type="entry name" value="GLUTATHIONE S-TRANSFERASE-RELATED"/>
    <property type="match status" value="1"/>
</dbReference>
<dbReference type="EMBL" id="JAFLNF010000002">
    <property type="protein sequence ID" value="MBO0344405.1"/>
    <property type="molecule type" value="Genomic_DNA"/>
</dbReference>
<protein>
    <recommendedName>
        <fullName evidence="1">glutathione transferase</fullName>
        <ecNumber evidence="1">2.5.1.18</ecNumber>
    </recommendedName>
</protein>
<dbReference type="Proteomes" id="UP000664779">
    <property type="component" value="Unassembled WGS sequence"/>
</dbReference>
<dbReference type="GO" id="GO:0005737">
    <property type="term" value="C:cytoplasm"/>
    <property type="evidence" value="ECO:0007669"/>
    <property type="project" value="UniProtKB-ARBA"/>
</dbReference>
<dbReference type="CDD" id="cd03046">
    <property type="entry name" value="GST_N_GTT1_like"/>
    <property type="match status" value="1"/>
</dbReference>
<proteinExistence type="inferred from homology"/>
<dbReference type="SUPFAM" id="SSF52833">
    <property type="entry name" value="Thioredoxin-like"/>
    <property type="match status" value="1"/>
</dbReference>
<dbReference type="InterPro" id="IPR036249">
    <property type="entry name" value="Thioredoxin-like_sf"/>
</dbReference>
<comment type="similarity">
    <text evidence="4">Belongs to the GST superfamily.</text>
</comment>
<dbReference type="SFLD" id="SFLDG00358">
    <property type="entry name" value="Main_(cytGST)"/>
    <property type="match status" value="1"/>
</dbReference>
<dbReference type="SFLD" id="SFLDS00019">
    <property type="entry name" value="Glutathione_Transferase_(cytos"/>
    <property type="match status" value="1"/>
</dbReference>
<dbReference type="InterPro" id="IPR036282">
    <property type="entry name" value="Glutathione-S-Trfase_C_sf"/>
</dbReference>
<evidence type="ECO:0000256" key="3">
    <source>
        <dbReference type="ARBA" id="ARBA00047960"/>
    </source>
</evidence>
<evidence type="ECO:0000256" key="4">
    <source>
        <dbReference type="RuleBase" id="RU003494"/>
    </source>
</evidence>
<dbReference type="EC" id="2.5.1.18" evidence="1"/>
<evidence type="ECO:0000256" key="1">
    <source>
        <dbReference type="ARBA" id="ARBA00012452"/>
    </source>
</evidence>
<dbReference type="Pfam" id="PF00043">
    <property type="entry name" value="GST_C"/>
    <property type="match status" value="1"/>
</dbReference>
<dbReference type="AlphaFoldDB" id="A0A939J458"/>
<dbReference type="InterPro" id="IPR040079">
    <property type="entry name" value="Glutathione_S-Trfase"/>
</dbReference>
<dbReference type="Gene3D" id="1.20.1050.10">
    <property type="match status" value="1"/>
</dbReference>
<sequence>MLVHYLDNSRAHRILWLLEELAVNYDVKTYKRGPDMRAPKSLKQVHPLGKSPVIEDNGRVVAESGAMVEYLLDFYGTETKLRPAPGTDALLEYRYWLHAAEGTAMPMITLKLIFKLLPKQVPFFVKPLASAISKGAQSKVTDPQARDQMAMWETQLEKTGWFAGDSFSAADIAMSFPVDVAVERFKLAQPGPATIAWLAAIKRRPAYQRALKSGGGYDIAS</sequence>
<evidence type="ECO:0000313" key="7">
    <source>
        <dbReference type="Proteomes" id="UP000664779"/>
    </source>
</evidence>
<dbReference type="CDD" id="cd03189">
    <property type="entry name" value="GST_C_GTT1_like"/>
    <property type="match status" value="1"/>
</dbReference>
<keyword evidence="7" id="KW-1185">Reference proteome</keyword>
<dbReference type="PANTHER" id="PTHR44051:SF9">
    <property type="entry name" value="GLUTATHIONE S-TRANSFERASE 1"/>
    <property type="match status" value="1"/>
</dbReference>
<dbReference type="SFLD" id="SFLDG01150">
    <property type="entry name" value="Main.1:_Beta-like"/>
    <property type="match status" value="1"/>
</dbReference>
<dbReference type="GO" id="GO:0004601">
    <property type="term" value="F:peroxidase activity"/>
    <property type="evidence" value="ECO:0007669"/>
    <property type="project" value="UniProtKB-ARBA"/>
</dbReference>
<evidence type="ECO:0000313" key="6">
    <source>
        <dbReference type="EMBL" id="MBO0344405.1"/>
    </source>
</evidence>